<reference evidence="5" key="1">
    <citation type="journal article" date="2019" name="Int. J. Syst. Evol. Microbiol.">
        <title>The Global Catalogue of Microorganisms (GCM) 10K type strain sequencing project: providing services to taxonomists for standard genome sequencing and annotation.</title>
        <authorList>
            <consortium name="The Broad Institute Genomics Platform"/>
            <consortium name="The Broad Institute Genome Sequencing Center for Infectious Disease"/>
            <person name="Wu L."/>
            <person name="Ma J."/>
        </authorList>
    </citation>
    <scope>NUCLEOTIDE SEQUENCE [LARGE SCALE GENOMIC DNA]</scope>
    <source>
        <strain evidence="5">JCM 17805</strain>
    </source>
</reference>
<dbReference type="SUPFAM" id="SSF110997">
    <property type="entry name" value="Sporulation related repeat"/>
    <property type="match status" value="1"/>
</dbReference>
<proteinExistence type="predicted"/>
<dbReference type="InterPro" id="IPR052521">
    <property type="entry name" value="Cell_div_SPOR-domain"/>
</dbReference>
<feature type="region of interest" description="Disordered" evidence="1">
    <location>
        <begin position="94"/>
        <end position="122"/>
    </location>
</feature>
<dbReference type="Pfam" id="PF05036">
    <property type="entry name" value="SPOR"/>
    <property type="match status" value="1"/>
</dbReference>
<dbReference type="Gene3D" id="3.30.70.1070">
    <property type="entry name" value="Sporulation related repeat"/>
    <property type="match status" value="1"/>
</dbReference>
<dbReference type="InterPro" id="IPR007730">
    <property type="entry name" value="SPOR-like_dom"/>
</dbReference>
<protein>
    <submittedName>
        <fullName evidence="4">SPOR domain-containing protein</fullName>
    </submittedName>
</protein>
<dbReference type="RefSeq" id="WP_345194115.1">
    <property type="nucleotide sequence ID" value="NZ_BAABFL010000074.1"/>
</dbReference>
<feature type="domain" description="SPOR" evidence="3">
    <location>
        <begin position="128"/>
        <end position="208"/>
    </location>
</feature>
<keyword evidence="2" id="KW-0472">Membrane</keyword>
<keyword evidence="2" id="KW-1133">Transmembrane helix</keyword>
<evidence type="ECO:0000256" key="1">
    <source>
        <dbReference type="SAM" id="MobiDB-lite"/>
    </source>
</evidence>
<sequence>MAAKKTVRRGASTTKKSAGRKDIPGWLWLGAGVAIGVLVTLLVNLAPDASVDARSVAGNTGTGEIVSKKKTSPEKKPVFDFYTLLPESEVMVPNEPKRETEARPKTEKPAIAKAPESTDKQVPATVEAKPSRRYLLQAGSFRNPDDADRLRAQLLLWGLDARVERVIVKGGDAWHRVQLGPFSEQGSLNEARQTLAAHKIDSLMLQLK</sequence>
<dbReference type="Proteomes" id="UP001500604">
    <property type="component" value="Unassembled WGS sequence"/>
</dbReference>
<comment type="caution">
    <text evidence="4">The sequence shown here is derived from an EMBL/GenBank/DDBJ whole genome shotgun (WGS) entry which is preliminary data.</text>
</comment>
<keyword evidence="5" id="KW-1185">Reference proteome</keyword>
<evidence type="ECO:0000256" key="2">
    <source>
        <dbReference type="SAM" id="Phobius"/>
    </source>
</evidence>
<dbReference type="PROSITE" id="PS51724">
    <property type="entry name" value="SPOR"/>
    <property type="match status" value="1"/>
</dbReference>
<feature type="transmembrane region" description="Helical" evidence="2">
    <location>
        <begin position="25"/>
        <end position="46"/>
    </location>
</feature>
<organism evidence="4 5">
    <name type="scientific">Kistimonas scapharcae</name>
    <dbReference type="NCBI Taxonomy" id="1036133"/>
    <lineage>
        <taxon>Bacteria</taxon>
        <taxon>Pseudomonadati</taxon>
        <taxon>Pseudomonadota</taxon>
        <taxon>Gammaproteobacteria</taxon>
        <taxon>Oceanospirillales</taxon>
        <taxon>Endozoicomonadaceae</taxon>
        <taxon>Kistimonas</taxon>
    </lineage>
</organism>
<evidence type="ECO:0000313" key="4">
    <source>
        <dbReference type="EMBL" id="GAA4648466.1"/>
    </source>
</evidence>
<dbReference type="EMBL" id="BAABFL010000074">
    <property type="protein sequence ID" value="GAA4648466.1"/>
    <property type="molecule type" value="Genomic_DNA"/>
</dbReference>
<gene>
    <name evidence="4" type="ORF">GCM10023116_07350</name>
</gene>
<keyword evidence="2" id="KW-0812">Transmembrane</keyword>
<evidence type="ECO:0000259" key="3">
    <source>
        <dbReference type="PROSITE" id="PS51724"/>
    </source>
</evidence>
<evidence type="ECO:0000313" key="5">
    <source>
        <dbReference type="Proteomes" id="UP001500604"/>
    </source>
</evidence>
<accession>A0ABP8UY59</accession>
<feature type="compositionally biased region" description="Basic and acidic residues" evidence="1">
    <location>
        <begin position="95"/>
        <end position="110"/>
    </location>
</feature>
<name>A0ABP8UY59_9GAMM</name>
<dbReference type="PANTHER" id="PTHR38687">
    <property type="entry name" value="CELL DIVISION PROTEIN DEDD-RELATED"/>
    <property type="match status" value="1"/>
</dbReference>
<dbReference type="InterPro" id="IPR036680">
    <property type="entry name" value="SPOR-like_sf"/>
</dbReference>